<dbReference type="InterPro" id="IPR029056">
    <property type="entry name" value="Ribokinase-like"/>
</dbReference>
<keyword evidence="2" id="KW-0808">Transferase</keyword>
<dbReference type="InterPro" id="IPR011611">
    <property type="entry name" value="PfkB_dom"/>
</dbReference>
<dbReference type="Gene3D" id="3.40.1190.20">
    <property type="match status" value="1"/>
</dbReference>
<gene>
    <name evidence="5" type="ORF">NSA58_17770</name>
</gene>
<comment type="caution">
    <text evidence="5">The sequence shown here is derived from an EMBL/GenBank/DDBJ whole genome shotgun (WGS) entry which is preliminary data.</text>
</comment>
<dbReference type="Pfam" id="PF00294">
    <property type="entry name" value="PfkB"/>
    <property type="match status" value="1"/>
</dbReference>
<evidence type="ECO:0000313" key="5">
    <source>
        <dbReference type="EMBL" id="MCR1824630.1"/>
    </source>
</evidence>
<dbReference type="InterPro" id="IPR052700">
    <property type="entry name" value="Carb_kinase_PfkB-like"/>
</dbReference>
<dbReference type="GO" id="GO:0016301">
    <property type="term" value="F:kinase activity"/>
    <property type="evidence" value="ECO:0007669"/>
    <property type="project" value="UniProtKB-KW"/>
</dbReference>
<comment type="similarity">
    <text evidence="1">Belongs to the carbohydrate kinase PfkB family.</text>
</comment>
<evidence type="ECO:0000259" key="4">
    <source>
        <dbReference type="Pfam" id="PF00294"/>
    </source>
</evidence>
<feature type="domain" description="Carbohydrate kinase PfkB" evidence="4">
    <location>
        <begin position="12"/>
        <end position="223"/>
    </location>
</feature>
<name>A0A9X2MDJ5_9FIRM</name>
<evidence type="ECO:0000313" key="6">
    <source>
        <dbReference type="Proteomes" id="UP001140817"/>
    </source>
</evidence>
<dbReference type="SUPFAM" id="SSF53613">
    <property type="entry name" value="Ribokinase-like"/>
    <property type="match status" value="1"/>
</dbReference>
<dbReference type="PANTHER" id="PTHR43320:SF2">
    <property type="entry name" value="2-DEHYDRO-3-DEOXYGLUCONOKINASE_2-DEHYDRO-3-DEOXYGALACTONOKINASE"/>
    <property type="match status" value="1"/>
</dbReference>
<evidence type="ECO:0000256" key="3">
    <source>
        <dbReference type="ARBA" id="ARBA00022777"/>
    </source>
</evidence>
<proteinExistence type="inferred from homology"/>
<sequence length="343" mass="38378">MQTLENSQNDVVLAFGEVMLRLTPTNFQRVIQAEEFDATYAGGEANVVCSLSMFGHNTKLITKLPENVLGDKVIRAMNSFGVDTKDILRGKGRLGIYFLEQGFGVRNSNVIYDREYSSISMATKEEFDFDKILKGVKMIHVSGVTPALSSNLYEISVELIKAASQRGILVSYDSNYRSKLWSLEDARKFMLEVLPFVDIVFLGILDFINILEYKVSEEKNLEAKLNTLYNELFEKYPNLKFAACTKRTVKSVNNNSLKGFFFDGKKLTSSRTHHIDILDRVGGGDAFTAGILHGILTNMDSSQIAEFATCASALKHSIKGDINMVDLEQVEVLMNCGIENINR</sequence>
<keyword evidence="6" id="KW-1185">Reference proteome</keyword>
<accession>A0A9X2MDJ5</accession>
<dbReference type="PANTHER" id="PTHR43320">
    <property type="entry name" value="SUGAR KINASE"/>
    <property type="match status" value="1"/>
</dbReference>
<dbReference type="CDD" id="cd01166">
    <property type="entry name" value="KdgK"/>
    <property type="match status" value="1"/>
</dbReference>
<reference evidence="5" key="1">
    <citation type="submission" date="2022-07" db="EMBL/GenBank/DDBJ databases">
        <title>Enhanced cultured diversity of the mouse gut microbiota enables custom-made synthetic communities.</title>
        <authorList>
            <person name="Afrizal A."/>
        </authorList>
    </citation>
    <scope>NUCLEOTIDE SEQUENCE</scope>
    <source>
        <strain evidence="5">DSM 29186</strain>
    </source>
</reference>
<dbReference type="RefSeq" id="WP_074429274.1">
    <property type="nucleotide sequence ID" value="NZ_JANKBY010000358.1"/>
</dbReference>
<protein>
    <submittedName>
        <fullName evidence="5">Sugar kinase</fullName>
    </submittedName>
</protein>
<dbReference type="EMBL" id="JANKBY010000358">
    <property type="protein sequence ID" value="MCR1824630.1"/>
    <property type="molecule type" value="Genomic_DNA"/>
</dbReference>
<evidence type="ECO:0000256" key="1">
    <source>
        <dbReference type="ARBA" id="ARBA00010688"/>
    </source>
</evidence>
<keyword evidence="3 5" id="KW-0418">Kinase</keyword>
<dbReference type="Proteomes" id="UP001140817">
    <property type="component" value="Unassembled WGS sequence"/>
</dbReference>
<dbReference type="AlphaFoldDB" id="A0A9X2MDJ5"/>
<organism evidence="5 6">
    <name type="scientific">Terrisporobacter muris</name>
    <dbReference type="NCBI Taxonomy" id="2963284"/>
    <lineage>
        <taxon>Bacteria</taxon>
        <taxon>Bacillati</taxon>
        <taxon>Bacillota</taxon>
        <taxon>Clostridia</taxon>
        <taxon>Peptostreptococcales</taxon>
        <taxon>Peptostreptococcaceae</taxon>
        <taxon>Terrisporobacter</taxon>
    </lineage>
</organism>
<evidence type="ECO:0000256" key="2">
    <source>
        <dbReference type="ARBA" id="ARBA00022679"/>
    </source>
</evidence>